<dbReference type="AlphaFoldDB" id="A0A1Z5IRF9"/>
<dbReference type="Pfam" id="PF03466">
    <property type="entry name" value="LysR_substrate"/>
    <property type="match status" value="1"/>
</dbReference>
<keyword evidence="3" id="KW-0238">DNA-binding</keyword>
<dbReference type="InterPro" id="IPR000847">
    <property type="entry name" value="LysR_HTH_N"/>
</dbReference>
<keyword evidence="2" id="KW-0805">Transcription regulation</keyword>
<dbReference type="SUPFAM" id="SSF46785">
    <property type="entry name" value="Winged helix' DNA-binding domain"/>
    <property type="match status" value="1"/>
</dbReference>
<feature type="domain" description="HTH lysR-type" evidence="5">
    <location>
        <begin position="11"/>
        <end position="63"/>
    </location>
</feature>
<dbReference type="InterPro" id="IPR036390">
    <property type="entry name" value="WH_DNA-bd_sf"/>
</dbReference>
<dbReference type="CDD" id="cd05466">
    <property type="entry name" value="PBP2_LTTR_substrate"/>
    <property type="match status" value="1"/>
</dbReference>
<evidence type="ECO:0000256" key="4">
    <source>
        <dbReference type="ARBA" id="ARBA00023163"/>
    </source>
</evidence>
<accession>A0A1Z5IRF9</accession>
<dbReference type="InterPro" id="IPR036388">
    <property type="entry name" value="WH-like_DNA-bd_sf"/>
</dbReference>
<comment type="similarity">
    <text evidence="1">Belongs to the LysR transcriptional regulatory family.</text>
</comment>
<organism evidence="6 7">
    <name type="scientific">Secundilactobacillus pentosiphilus</name>
    <dbReference type="NCBI Taxonomy" id="1714682"/>
    <lineage>
        <taxon>Bacteria</taxon>
        <taxon>Bacillati</taxon>
        <taxon>Bacillota</taxon>
        <taxon>Bacilli</taxon>
        <taxon>Lactobacillales</taxon>
        <taxon>Lactobacillaceae</taxon>
        <taxon>Secundilactobacillus</taxon>
    </lineage>
</organism>
<dbReference type="GO" id="GO:0005829">
    <property type="term" value="C:cytosol"/>
    <property type="evidence" value="ECO:0007669"/>
    <property type="project" value="TreeGrafter"/>
</dbReference>
<proteinExistence type="inferred from homology"/>
<dbReference type="InterPro" id="IPR005119">
    <property type="entry name" value="LysR_subst-bd"/>
</dbReference>
<dbReference type="GO" id="GO:0003677">
    <property type="term" value="F:DNA binding"/>
    <property type="evidence" value="ECO:0007669"/>
    <property type="project" value="UniProtKB-KW"/>
</dbReference>
<protein>
    <submittedName>
        <fullName evidence="6">LysR family transcriptional regulator</fullName>
    </submittedName>
</protein>
<dbReference type="Proteomes" id="UP000198430">
    <property type="component" value="Unassembled WGS sequence"/>
</dbReference>
<dbReference type="Gene3D" id="3.40.190.290">
    <property type="match status" value="1"/>
</dbReference>
<evidence type="ECO:0000256" key="3">
    <source>
        <dbReference type="ARBA" id="ARBA00023125"/>
    </source>
</evidence>
<dbReference type="EMBL" id="BCMH01000013">
    <property type="protein sequence ID" value="GAX04182.1"/>
    <property type="molecule type" value="Genomic_DNA"/>
</dbReference>
<keyword evidence="4" id="KW-0804">Transcription</keyword>
<comment type="caution">
    <text evidence="6">The sequence shown here is derived from an EMBL/GenBank/DDBJ whole genome shotgun (WGS) entry which is preliminary data.</text>
</comment>
<reference evidence="6 7" key="1">
    <citation type="submission" date="2015-11" db="EMBL/GenBank/DDBJ databases">
        <title>Draft genome sequences of new species of the genus Lactobacillus isolated from orchardgrass silage.</title>
        <authorList>
            <person name="Tohno M."/>
            <person name="Tanizawa Y."/>
            <person name="Arita M."/>
        </authorList>
    </citation>
    <scope>NUCLEOTIDE SEQUENCE [LARGE SCALE GENOMIC DNA]</scope>
    <source>
        <strain evidence="6 7">IWT140</strain>
    </source>
</reference>
<name>A0A1Z5IRF9_9LACO</name>
<dbReference type="GO" id="GO:0003700">
    <property type="term" value="F:DNA-binding transcription factor activity"/>
    <property type="evidence" value="ECO:0007669"/>
    <property type="project" value="InterPro"/>
</dbReference>
<evidence type="ECO:0000259" key="5">
    <source>
        <dbReference type="PROSITE" id="PS50931"/>
    </source>
</evidence>
<sequence length="310" mass="34826">MKVLTHEKQMIQVLEAVSKYGNISVVAQQLFMTQPTVSKLIRNQERQYGVDLIDRTQHPLKLTYAGDYYLTQIKQLVQSYQVMSHEMSQFADNQIGYLTIGVNPSLAQFVLPLLLPSFHRRFPQIKIRLIEQSSAEMEGAVISQKLDLYIGITPTYSPQLGYQRLYTDNGTLILPTASLSPEELPTEPVADISPLVNGRDFIIETDTSGFQRLVNSYLTKYQVTPNIVLRTANIDTAANLTVGGLGATLIPTSALTPLIRQRVQMVNLSPTAFQCDISIAYSTQHPRSNQAQEFIKLAQNEFRSSTEKRD</sequence>
<dbReference type="RefSeq" id="WP_089089132.1">
    <property type="nucleotide sequence ID" value="NZ_BCMH01000013.1"/>
</dbReference>
<keyword evidence="7" id="KW-1185">Reference proteome</keyword>
<evidence type="ECO:0000256" key="2">
    <source>
        <dbReference type="ARBA" id="ARBA00023015"/>
    </source>
</evidence>
<dbReference type="PANTHER" id="PTHR30419:SF28">
    <property type="entry name" value="HTH-TYPE TRANSCRIPTIONAL REGULATOR BSDA"/>
    <property type="match status" value="1"/>
</dbReference>
<dbReference type="PROSITE" id="PS50931">
    <property type="entry name" value="HTH_LYSR"/>
    <property type="match status" value="1"/>
</dbReference>
<dbReference type="InterPro" id="IPR050950">
    <property type="entry name" value="HTH-type_LysR_regulators"/>
</dbReference>
<dbReference type="Gene3D" id="1.10.10.10">
    <property type="entry name" value="Winged helix-like DNA-binding domain superfamily/Winged helix DNA-binding domain"/>
    <property type="match status" value="1"/>
</dbReference>
<evidence type="ECO:0000256" key="1">
    <source>
        <dbReference type="ARBA" id="ARBA00009437"/>
    </source>
</evidence>
<dbReference type="SUPFAM" id="SSF53850">
    <property type="entry name" value="Periplasmic binding protein-like II"/>
    <property type="match status" value="1"/>
</dbReference>
<evidence type="ECO:0000313" key="7">
    <source>
        <dbReference type="Proteomes" id="UP000198430"/>
    </source>
</evidence>
<evidence type="ECO:0000313" key="6">
    <source>
        <dbReference type="EMBL" id="GAX04182.1"/>
    </source>
</evidence>
<dbReference type="Pfam" id="PF00126">
    <property type="entry name" value="HTH_1"/>
    <property type="match status" value="1"/>
</dbReference>
<gene>
    <name evidence="6" type="primary">lysR_6</name>
    <name evidence="6" type="ORF">IWT140_01820</name>
</gene>
<dbReference type="PANTHER" id="PTHR30419">
    <property type="entry name" value="HTH-TYPE TRANSCRIPTIONAL REGULATOR YBHD"/>
    <property type="match status" value="1"/>
</dbReference>